<protein>
    <recommendedName>
        <fullName evidence="2">LysM domain-containing protein</fullName>
    </recommendedName>
</protein>
<dbReference type="InterPro" id="IPR018392">
    <property type="entry name" value="LysM"/>
</dbReference>
<sequence>MNHKVYKIQKGDTLHSVAEKFQLSTEALRTYHNLHCELSDLLSGEEKLPRHLEIILLPAGQITGGDKFKINTPLSFGHKEEYKIEIKNLFLVKNDPMSENQTESIWEISENKNAQVDIQVKDKKIHKYDTQLKTLIEVINKINESSDHLQIALNKDGTIQSVLNKNEILERWEEIKFQDVKFSEMQDDFVKIIVEQYNKAFQNISKLIKENMLYQVVFCPKNDLRYPVLYTQPLKKNIEVNSLIFPQKNIYYDWSYTGKEEKEYIQFSLQADVPSTRLQHFKELYEKGYAAMLQSPFNPEFKIEGKYMFHKQTGKLKQAYVYVKEQMSKELLYIVQYKITRISSDEPENTKPNIKDETIPPNEEKPKAFTSRFLFD</sequence>
<gene>
    <name evidence="3" type="ORF">C4S77_08640</name>
</gene>
<evidence type="ECO:0000259" key="2">
    <source>
        <dbReference type="PROSITE" id="PS51782"/>
    </source>
</evidence>
<accession>A0A2S8A990</accession>
<proteinExistence type="predicted"/>
<dbReference type="PROSITE" id="PS51782">
    <property type="entry name" value="LYSM"/>
    <property type="match status" value="1"/>
</dbReference>
<evidence type="ECO:0000313" key="3">
    <source>
        <dbReference type="EMBL" id="PQL91138.1"/>
    </source>
</evidence>
<dbReference type="OrthoDB" id="1081532at2"/>
<dbReference type="Pfam" id="PF01476">
    <property type="entry name" value="LysM"/>
    <property type="match status" value="1"/>
</dbReference>
<dbReference type="EMBL" id="PSZM01000042">
    <property type="protein sequence ID" value="PQL91138.1"/>
    <property type="molecule type" value="Genomic_DNA"/>
</dbReference>
<dbReference type="CDD" id="cd00118">
    <property type="entry name" value="LysM"/>
    <property type="match status" value="1"/>
</dbReference>
<comment type="caution">
    <text evidence="3">The sequence shown here is derived from an EMBL/GenBank/DDBJ whole genome shotgun (WGS) entry which is preliminary data.</text>
</comment>
<name>A0A2S8A990_9FLAO</name>
<organism evidence="3 4">
    <name type="scientific">Apibacter adventoris</name>
    <dbReference type="NCBI Taxonomy" id="1679466"/>
    <lineage>
        <taxon>Bacteria</taxon>
        <taxon>Pseudomonadati</taxon>
        <taxon>Bacteroidota</taxon>
        <taxon>Flavobacteriia</taxon>
        <taxon>Flavobacteriales</taxon>
        <taxon>Weeksellaceae</taxon>
        <taxon>Apibacter</taxon>
    </lineage>
</organism>
<feature type="region of interest" description="Disordered" evidence="1">
    <location>
        <begin position="345"/>
        <end position="376"/>
    </location>
</feature>
<reference evidence="3 4" key="1">
    <citation type="submission" date="2018-02" db="EMBL/GenBank/DDBJ databases">
        <title>Genome sequences of Apibacter spp., gut symbionts of Asian honey bees.</title>
        <authorList>
            <person name="Kwong W.K."/>
            <person name="Steele M.I."/>
            <person name="Moran N.A."/>
        </authorList>
    </citation>
    <scope>NUCLEOTIDE SEQUENCE [LARGE SCALE GENOMIC DNA]</scope>
    <source>
        <strain evidence="4">wkB301</strain>
    </source>
</reference>
<keyword evidence="4" id="KW-1185">Reference proteome</keyword>
<feature type="domain" description="LysM" evidence="2">
    <location>
        <begin position="4"/>
        <end position="49"/>
    </location>
</feature>
<feature type="compositionally biased region" description="Basic and acidic residues" evidence="1">
    <location>
        <begin position="353"/>
        <end position="367"/>
    </location>
</feature>
<evidence type="ECO:0000256" key="1">
    <source>
        <dbReference type="SAM" id="MobiDB-lite"/>
    </source>
</evidence>
<dbReference type="RefSeq" id="WP_105247203.1">
    <property type="nucleotide sequence ID" value="NZ_PSZM01000042.1"/>
</dbReference>
<evidence type="ECO:0000313" key="4">
    <source>
        <dbReference type="Proteomes" id="UP000238042"/>
    </source>
</evidence>
<dbReference type="AlphaFoldDB" id="A0A2S8A990"/>
<dbReference type="Proteomes" id="UP000238042">
    <property type="component" value="Unassembled WGS sequence"/>
</dbReference>